<dbReference type="GO" id="GO:0030951">
    <property type="term" value="P:establishment or maintenance of microtubule cytoskeleton polarity"/>
    <property type="evidence" value="ECO:0007669"/>
    <property type="project" value="InterPro"/>
</dbReference>
<feature type="compositionally biased region" description="Low complexity" evidence="4">
    <location>
        <begin position="286"/>
        <end position="306"/>
    </location>
</feature>
<feature type="compositionally biased region" description="Basic and acidic residues" evidence="4">
    <location>
        <begin position="1122"/>
        <end position="1131"/>
    </location>
</feature>
<dbReference type="InterPro" id="IPR048491">
    <property type="entry name" value="XMAP215_CLASP_TOG"/>
</dbReference>
<dbReference type="Gene3D" id="1.25.10.10">
    <property type="entry name" value="Leucine-rich Repeat Variant"/>
    <property type="match status" value="4"/>
</dbReference>
<dbReference type="InterPro" id="IPR011989">
    <property type="entry name" value="ARM-like"/>
</dbReference>
<organism evidence="6 7">
    <name type="scientific">Emiliania huxleyi (strain CCMP1516)</name>
    <dbReference type="NCBI Taxonomy" id="280463"/>
    <lineage>
        <taxon>Eukaryota</taxon>
        <taxon>Haptista</taxon>
        <taxon>Haptophyta</taxon>
        <taxon>Prymnesiophyceae</taxon>
        <taxon>Isochrysidales</taxon>
        <taxon>Noelaerhabdaceae</taxon>
        <taxon>Emiliania</taxon>
    </lineage>
</organism>
<dbReference type="GO" id="GO:0046785">
    <property type="term" value="P:microtubule polymerization"/>
    <property type="evidence" value="ECO:0007669"/>
    <property type="project" value="InterPro"/>
</dbReference>
<reference evidence="6" key="2">
    <citation type="submission" date="2024-10" db="UniProtKB">
        <authorList>
            <consortium name="EnsemblProtists"/>
        </authorList>
    </citation>
    <scope>IDENTIFICATION</scope>
</reference>
<feature type="region of interest" description="Disordered" evidence="4">
    <location>
        <begin position="580"/>
        <end position="693"/>
    </location>
</feature>
<feature type="compositionally biased region" description="Low complexity" evidence="4">
    <location>
        <begin position="1175"/>
        <end position="1184"/>
    </location>
</feature>
<keyword evidence="7" id="KW-1185">Reference proteome</keyword>
<dbReference type="PaxDb" id="2903-EOD41996"/>
<feature type="domain" description="TOG" evidence="5">
    <location>
        <begin position="314"/>
        <end position="595"/>
    </location>
</feature>
<feature type="domain" description="TOG" evidence="5">
    <location>
        <begin position="685"/>
        <end position="915"/>
    </location>
</feature>
<feature type="region of interest" description="Disordered" evidence="4">
    <location>
        <begin position="320"/>
        <end position="385"/>
    </location>
</feature>
<sequence>MEIENDVTTANGFDDVIPSSIKSDFNVAEHAQPESDDLSGKPLSNRLVATAPAVRKAAYLELAAILGGESGPPDAAAAAEHADHIPRLLADRAPLCHEGALDATVAWLRAAPAEAVGAAAGAVAKALMEKHAPGKYQPKAIAALLSLLRRGGAEPVQSALEAGVRSKAPKTCAAALKASAEALLECGAAAFDASPHLKQLPALLQHRDKSVREEAAALVGAMRLCLGDGARLHTCRSPRRVLAQLKGAPEDRINALREAPTGADRRGRAPLPEPRAPLETDPSSTATDPTDTGAGAPAGAAAAAAPPVAMPPLDLLAKLPRSKGSKEPADAWEKQTLSDKWSERKAPRPDSHPTTPSDHTPSEARTRSSLPPIHTLSRPPSPPAAADLVASLLEGQSSLKPAGHADHGLVLRPLKRLYQDANVNVAASAIKATGLLAGLLGSDFSALARRTAPALLEKGADKKAVVAEAVRGCLAALSTGSCLTLAEAAELALAAMSRSTNTQLRSTAARWLAAAVSAADAEGVGRALDALDAPLQLLEEDATAEVRALGLEAAAAVGRKLPSEAAGAWLGQMPPKRAERVGKALGGGSGGGAAAAAPPKRPSGEAASLKAPAAAPARAPSAAPARPASMTAPSQPSVGGGRSSGAAADGAKKGGAPRRKKASSGGGGGAGEERWREPDLPSSDDLPPALESEDLPPAAVRSAMADASWSARAQALGEVAAQAAGGGADALSPLRAELLLWQLGALLAKEKNEQVAARALEAVAAVAAAAPLVARRSAARVVGLAAEKLAAKKAKPAATQALLCLSEACGPSWVLAQLQAVAPSHKNPKVFGESLAAATAILAAFSTPALSASAAIPAFDSRDASVREAAHKLVVALCAAVGPALLQSPLLADVREVTRKQLAADAAKLSGAPAPPAASRFFKHSASCGGGGAPDGGGGGGGHGGGGAAVDELIPRVDLLRDKVKADTIAKLRSGAWKERKEALDVVAAALSESPRLGPVVGPLLEALAPRVADKQQVLAIGALNAIGAVGTGVGKAAAIREAAMAALERWVAEVEAQLGELDTATAKKLRPAVAKLCRKTASPAPAGEPAAPLPPPARGQGPPARAVSLAPKPLRAAAAAGRKDVSEDASGRAATRPGLARSSTFGALPAYKSAAQLRAAAATSATAAPPPAASPAAPQAAPAVAPPVAAPPAAEAADAEARAPAPRPMRPPAAAAERAAPVCEGGRARPPPTSRPTEAAAASSRAVESAPLGGRAAASSSAHTPRKSAARKGLADDVSTVGSQRSAEPDVLHALTALSKAVESSPEAVADVLPPLCEALCLRLRSALRAPSALPQCKKSLQLLIDLLGCVRLVGSLEQPQIRLLTAQHLLESLNFIMLRLLQHSPRGPTLCALLQLLGEKAALPSQRELSALVLKCLAKLNKTLGETDGASGEMARQIDLPPVVHALASLRATITAAERDAPTELLAQIRASSDATLAAIVEVRSAEVLGCLHGEVRGGATRTPRRAKVPASFAPLLVQVHAHLGMPPPSPARPRSRASAMTPSSLSAVLRTPGRSSATPRSLAKPEAAGAASPPPSRRTSSRAATPVRPSDKGTPRKPSAPATPGGSARRQLLSNDAAADATEAAGGPTVIASALARLDEMKKRYNIPVTPARAHAAAAGTTTASTPSAAAASIQKARAKIAKHEQEAHKL</sequence>
<comment type="subcellular location">
    <subcellularLocation>
        <location evidence="1">Cytoplasm</location>
        <location evidence="1">Cytoskeleton</location>
    </subcellularLocation>
</comment>
<dbReference type="InterPro" id="IPR034085">
    <property type="entry name" value="TOG"/>
</dbReference>
<keyword evidence="2" id="KW-0963">Cytoplasm</keyword>
<dbReference type="InterPro" id="IPR016024">
    <property type="entry name" value="ARM-type_fold"/>
</dbReference>
<dbReference type="GeneID" id="17287266"/>
<dbReference type="GO" id="GO:0061863">
    <property type="term" value="F:microtubule plus end polymerase"/>
    <property type="evidence" value="ECO:0007669"/>
    <property type="project" value="InterPro"/>
</dbReference>
<dbReference type="HOGENOM" id="CLU_241089_0_0_1"/>
<dbReference type="GO" id="GO:0005856">
    <property type="term" value="C:cytoskeleton"/>
    <property type="evidence" value="ECO:0007669"/>
    <property type="project" value="UniProtKB-SubCell"/>
</dbReference>
<feature type="region of interest" description="Disordered" evidence="4">
    <location>
        <begin position="1081"/>
        <end position="1139"/>
    </location>
</feature>
<evidence type="ECO:0000259" key="5">
    <source>
        <dbReference type="SMART" id="SM01349"/>
    </source>
</evidence>
<dbReference type="RefSeq" id="XP_005794425.1">
    <property type="nucleotide sequence ID" value="XM_005794368.1"/>
</dbReference>
<dbReference type="PANTHER" id="PTHR12609">
    <property type="entry name" value="MICROTUBULE ASSOCIATED PROTEIN XMAP215"/>
    <property type="match status" value="1"/>
</dbReference>
<feature type="compositionally biased region" description="Low complexity" evidence="4">
    <location>
        <begin position="680"/>
        <end position="690"/>
    </location>
</feature>
<feature type="region of interest" description="Disordered" evidence="4">
    <location>
        <begin position="1526"/>
        <end position="1612"/>
    </location>
</feature>
<feature type="domain" description="TOG" evidence="5">
    <location>
        <begin position="29"/>
        <end position="261"/>
    </location>
</feature>
<evidence type="ECO:0000256" key="1">
    <source>
        <dbReference type="ARBA" id="ARBA00004245"/>
    </source>
</evidence>
<dbReference type="Proteomes" id="UP000013827">
    <property type="component" value="Unassembled WGS sequence"/>
</dbReference>
<dbReference type="EnsemblProtists" id="EOD41996">
    <property type="protein sequence ID" value="EOD41996"/>
    <property type="gene ID" value="EMIHUDRAFT_95181"/>
</dbReference>
<feature type="region of interest" description="Disordered" evidence="4">
    <location>
        <begin position="1168"/>
        <end position="1287"/>
    </location>
</feature>
<feature type="compositionally biased region" description="Low complexity" evidence="4">
    <location>
        <begin position="1213"/>
        <end position="1222"/>
    </location>
</feature>
<dbReference type="STRING" id="2903.R1G1U9"/>
<evidence type="ECO:0000256" key="2">
    <source>
        <dbReference type="ARBA" id="ARBA00022490"/>
    </source>
</evidence>
<dbReference type="InterPro" id="IPR045110">
    <property type="entry name" value="XMAP215"/>
</dbReference>
<dbReference type="Pfam" id="PF21041">
    <property type="entry name" value="XMAP215_CLASP_TOG"/>
    <property type="match status" value="2"/>
</dbReference>
<feature type="region of interest" description="Disordered" evidence="4">
    <location>
        <begin position="252"/>
        <end position="306"/>
    </location>
</feature>
<name>A0A0D3L1W1_EMIH1</name>
<dbReference type="SUPFAM" id="SSF48371">
    <property type="entry name" value="ARM repeat"/>
    <property type="match status" value="1"/>
</dbReference>
<accession>A0A0D3L1W1</accession>
<dbReference type="GO" id="GO:0007051">
    <property type="term" value="P:spindle organization"/>
    <property type="evidence" value="ECO:0007669"/>
    <property type="project" value="InterPro"/>
</dbReference>
<feature type="compositionally biased region" description="Low complexity" evidence="4">
    <location>
        <begin position="1580"/>
        <end position="1591"/>
    </location>
</feature>
<evidence type="ECO:0000313" key="7">
    <source>
        <dbReference type="Proteomes" id="UP000013827"/>
    </source>
</evidence>
<feature type="compositionally biased region" description="Low complexity" evidence="4">
    <location>
        <begin position="1236"/>
        <end position="1252"/>
    </location>
</feature>
<proteinExistence type="predicted"/>
<dbReference type="eggNOG" id="KOG1820">
    <property type="taxonomic scope" value="Eukaryota"/>
</dbReference>
<feature type="compositionally biased region" description="Low complexity" evidence="4">
    <location>
        <begin position="1099"/>
        <end position="1121"/>
    </location>
</feature>
<feature type="compositionally biased region" description="Low complexity" evidence="4">
    <location>
        <begin position="606"/>
        <end position="634"/>
    </location>
</feature>
<feature type="compositionally biased region" description="Basic and acidic residues" evidence="4">
    <location>
        <begin position="324"/>
        <end position="351"/>
    </location>
</feature>
<evidence type="ECO:0000256" key="3">
    <source>
        <dbReference type="ARBA" id="ARBA00023212"/>
    </source>
</evidence>
<dbReference type="GO" id="GO:0051010">
    <property type="term" value="F:microtubule plus-end binding"/>
    <property type="evidence" value="ECO:0007669"/>
    <property type="project" value="InterPro"/>
</dbReference>
<feature type="compositionally biased region" description="Low complexity" evidence="4">
    <location>
        <begin position="1082"/>
        <end position="1091"/>
    </location>
</feature>
<reference evidence="7" key="1">
    <citation type="journal article" date="2013" name="Nature">
        <title>Pan genome of the phytoplankton Emiliania underpins its global distribution.</title>
        <authorList>
            <person name="Read B.A."/>
            <person name="Kegel J."/>
            <person name="Klute M.J."/>
            <person name="Kuo A."/>
            <person name="Lefebvre S.C."/>
            <person name="Maumus F."/>
            <person name="Mayer C."/>
            <person name="Miller J."/>
            <person name="Monier A."/>
            <person name="Salamov A."/>
            <person name="Young J."/>
            <person name="Aguilar M."/>
            <person name="Claverie J.M."/>
            <person name="Frickenhaus S."/>
            <person name="Gonzalez K."/>
            <person name="Herman E.K."/>
            <person name="Lin Y.C."/>
            <person name="Napier J."/>
            <person name="Ogata H."/>
            <person name="Sarno A.F."/>
            <person name="Shmutz J."/>
            <person name="Schroeder D."/>
            <person name="de Vargas C."/>
            <person name="Verret F."/>
            <person name="von Dassow P."/>
            <person name="Valentin K."/>
            <person name="Van de Peer Y."/>
            <person name="Wheeler G."/>
            <person name="Dacks J.B."/>
            <person name="Delwiche C.F."/>
            <person name="Dyhrman S.T."/>
            <person name="Glockner G."/>
            <person name="John U."/>
            <person name="Richards T."/>
            <person name="Worden A.Z."/>
            <person name="Zhang X."/>
            <person name="Grigoriev I.V."/>
            <person name="Allen A.E."/>
            <person name="Bidle K."/>
            <person name="Borodovsky M."/>
            <person name="Bowler C."/>
            <person name="Brownlee C."/>
            <person name="Cock J.M."/>
            <person name="Elias M."/>
            <person name="Gladyshev V.N."/>
            <person name="Groth M."/>
            <person name="Guda C."/>
            <person name="Hadaegh A."/>
            <person name="Iglesias-Rodriguez M.D."/>
            <person name="Jenkins J."/>
            <person name="Jones B.M."/>
            <person name="Lawson T."/>
            <person name="Leese F."/>
            <person name="Lindquist E."/>
            <person name="Lobanov A."/>
            <person name="Lomsadze A."/>
            <person name="Malik S.B."/>
            <person name="Marsh M.E."/>
            <person name="Mackinder L."/>
            <person name="Mock T."/>
            <person name="Mueller-Roeber B."/>
            <person name="Pagarete A."/>
            <person name="Parker M."/>
            <person name="Probert I."/>
            <person name="Quesneville H."/>
            <person name="Raines C."/>
            <person name="Rensing S.A."/>
            <person name="Riano-Pachon D.M."/>
            <person name="Richier S."/>
            <person name="Rokitta S."/>
            <person name="Shiraiwa Y."/>
            <person name="Soanes D.M."/>
            <person name="van der Giezen M."/>
            <person name="Wahlund T.M."/>
            <person name="Williams B."/>
            <person name="Wilson W."/>
            <person name="Wolfe G."/>
            <person name="Wurch L.L."/>
        </authorList>
    </citation>
    <scope>NUCLEOTIDE SEQUENCE</scope>
</reference>
<evidence type="ECO:0000256" key="4">
    <source>
        <dbReference type="SAM" id="MobiDB-lite"/>
    </source>
</evidence>
<evidence type="ECO:0000313" key="6">
    <source>
        <dbReference type="EnsemblProtists" id="EOD41996"/>
    </source>
</evidence>
<protein>
    <recommendedName>
        <fullName evidence="5">TOG domain-containing protein</fullName>
    </recommendedName>
</protein>
<feature type="compositionally biased region" description="Gly residues" evidence="4">
    <location>
        <begin position="584"/>
        <end position="593"/>
    </location>
</feature>
<keyword evidence="3" id="KW-0206">Cytoskeleton</keyword>
<dbReference type="SMART" id="SM01349">
    <property type="entry name" value="TOG"/>
    <property type="match status" value="3"/>
</dbReference>
<dbReference type="KEGG" id="ehx:EMIHUDRAFT_95181"/>